<dbReference type="GO" id="GO:0005886">
    <property type="term" value="C:plasma membrane"/>
    <property type="evidence" value="ECO:0007669"/>
    <property type="project" value="TreeGrafter"/>
</dbReference>
<sequence>MNKQLAFLFATTVAVGFMAADTRKFIDPQNMDMSVKPGDNFYQYANGNWLKQNTVPASKTSWGSFNELREKSLDAMKSLLDDAAKTTTKGRLYQMVGDYYTSGMDSVTIENRGFEPIKPELARVDKVNNKQAFFDELAYQRTQSNGMLFGFFVAQDRKNVSKYMPQFSQGGTTLPDRDYYLKNDARSVKIRDAYRDNLTKMFTLIGEEAAQAAQQADVILNFETALAKAQLARVELRDPYKTYNKLTVASFNKLTPGINWADQLTKFGAKGQDTVLVQSPAFFRSLDSLVAATPIEDLRTYMRWNILKGAAPYLSDAFVKQSFAFSKVLTGQKEQTPRWQRISGLIDNSLGDLLGQLYVQSYFKPEAKQRMLTLVGNLETSYKEHIKNLDWMSEETKKKALTKLLAFKRKIGYPDKWKNYEGVTIARNDFYGNVKSASKWSYNYMINRLGKPVDKMEWGMTPPTVNAYYNPVNNEIAFPAAILQFPFFDFEADDAINYGGIGAVIGHEMTHGFDDQGRQYDSDGTLRDWWTKADADNFKKRADQVKDQFFGFKVLDSIKVNGQLTLGENLADLGGLTIAYDAFKKTAQGKSSGKKSMIDGFTPDQRFFLSWAQVWRINVLPETQAQLIMTDPHAPGLYRCNGPLSNINAWYQAFNVQPGDKMYKKPEDRIKVW</sequence>
<comment type="similarity">
    <text evidence="2">Belongs to the peptidase M13 family.</text>
</comment>
<dbReference type="PANTHER" id="PTHR11733:SF167">
    <property type="entry name" value="FI17812P1-RELATED"/>
    <property type="match status" value="1"/>
</dbReference>
<evidence type="ECO:0000256" key="1">
    <source>
        <dbReference type="ARBA" id="ARBA00001947"/>
    </source>
</evidence>
<evidence type="ECO:0000256" key="7">
    <source>
        <dbReference type="ARBA" id="ARBA00023049"/>
    </source>
</evidence>
<keyword evidence="12" id="KW-1185">Reference proteome</keyword>
<dbReference type="GO" id="GO:0004222">
    <property type="term" value="F:metalloendopeptidase activity"/>
    <property type="evidence" value="ECO:0007669"/>
    <property type="project" value="InterPro"/>
</dbReference>
<dbReference type="RefSeq" id="WP_093832230.1">
    <property type="nucleotide sequence ID" value="NZ_FOLQ01000016.1"/>
</dbReference>
<dbReference type="GO" id="GO:0046872">
    <property type="term" value="F:metal ion binding"/>
    <property type="evidence" value="ECO:0007669"/>
    <property type="project" value="UniProtKB-KW"/>
</dbReference>
<dbReference type="InterPro" id="IPR042089">
    <property type="entry name" value="Peptidase_M13_dom_2"/>
</dbReference>
<dbReference type="InterPro" id="IPR000718">
    <property type="entry name" value="Peptidase_M13"/>
</dbReference>
<dbReference type="CDD" id="cd08662">
    <property type="entry name" value="M13"/>
    <property type="match status" value="1"/>
</dbReference>
<dbReference type="GO" id="GO:0016485">
    <property type="term" value="P:protein processing"/>
    <property type="evidence" value="ECO:0007669"/>
    <property type="project" value="TreeGrafter"/>
</dbReference>
<proteinExistence type="inferred from homology"/>
<feature type="signal peptide" evidence="8">
    <location>
        <begin position="1"/>
        <end position="19"/>
    </location>
</feature>
<comment type="cofactor">
    <cofactor evidence="1">
        <name>Zn(2+)</name>
        <dbReference type="ChEBI" id="CHEBI:29105"/>
    </cofactor>
</comment>
<feature type="domain" description="Peptidase M13 N-terminal" evidence="10">
    <location>
        <begin position="37"/>
        <end position="414"/>
    </location>
</feature>
<evidence type="ECO:0000313" key="11">
    <source>
        <dbReference type="EMBL" id="SFE63000.1"/>
    </source>
</evidence>
<keyword evidence="6" id="KW-0862">Zinc</keyword>
<dbReference type="PRINTS" id="PR00786">
    <property type="entry name" value="NEPRILYSIN"/>
</dbReference>
<keyword evidence="4" id="KW-0479">Metal-binding</keyword>
<evidence type="ECO:0000256" key="8">
    <source>
        <dbReference type="SAM" id="SignalP"/>
    </source>
</evidence>
<evidence type="ECO:0000256" key="5">
    <source>
        <dbReference type="ARBA" id="ARBA00022801"/>
    </source>
</evidence>
<evidence type="ECO:0000256" key="6">
    <source>
        <dbReference type="ARBA" id="ARBA00022833"/>
    </source>
</evidence>
<keyword evidence="7" id="KW-0482">Metalloprotease</keyword>
<feature type="chain" id="PRO_5011600682" evidence="8">
    <location>
        <begin position="20"/>
        <end position="673"/>
    </location>
</feature>
<reference evidence="11 12" key="1">
    <citation type="submission" date="2016-10" db="EMBL/GenBank/DDBJ databases">
        <authorList>
            <person name="de Groot N.N."/>
        </authorList>
    </citation>
    <scope>NUCLEOTIDE SEQUENCE [LARGE SCALE GENOMIC DNA]</scope>
    <source>
        <strain evidence="11 12">DSM 26130</strain>
    </source>
</reference>
<evidence type="ECO:0000259" key="10">
    <source>
        <dbReference type="Pfam" id="PF05649"/>
    </source>
</evidence>
<evidence type="ECO:0000256" key="2">
    <source>
        <dbReference type="ARBA" id="ARBA00007357"/>
    </source>
</evidence>
<keyword evidence="3" id="KW-0645">Protease</keyword>
<name>A0A1I2C5T7_9BACT</name>
<dbReference type="PANTHER" id="PTHR11733">
    <property type="entry name" value="ZINC METALLOPROTEASE FAMILY M13 NEPRILYSIN-RELATED"/>
    <property type="match status" value="1"/>
</dbReference>
<dbReference type="Pfam" id="PF05649">
    <property type="entry name" value="Peptidase_M13_N"/>
    <property type="match status" value="1"/>
</dbReference>
<dbReference type="OrthoDB" id="9775677at2"/>
<dbReference type="AlphaFoldDB" id="A0A1I2C5T7"/>
<protein>
    <submittedName>
        <fullName evidence="11">Putative endopeptidase</fullName>
    </submittedName>
</protein>
<feature type="domain" description="Peptidase M13 C-terminal" evidence="9">
    <location>
        <begin position="466"/>
        <end position="670"/>
    </location>
</feature>
<dbReference type="PROSITE" id="PS51885">
    <property type="entry name" value="NEPRILYSIN"/>
    <property type="match status" value="1"/>
</dbReference>
<accession>A0A1I2C5T7</accession>
<dbReference type="STRING" id="662367.SAMN05216167_116101"/>
<dbReference type="Gene3D" id="3.40.390.10">
    <property type="entry name" value="Collagenase (Catalytic Domain)"/>
    <property type="match status" value="1"/>
</dbReference>
<gene>
    <name evidence="11" type="ORF">SAMN05216167_116101</name>
</gene>
<dbReference type="EMBL" id="FOLQ01000016">
    <property type="protein sequence ID" value="SFE63000.1"/>
    <property type="molecule type" value="Genomic_DNA"/>
</dbReference>
<keyword evidence="8" id="KW-0732">Signal</keyword>
<evidence type="ECO:0000259" key="9">
    <source>
        <dbReference type="Pfam" id="PF01431"/>
    </source>
</evidence>
<dbReference type="InterPro" id="IPR024079">
    <property type="entry name" value="MetalloPept_cat_dom_sf"/>
</dbReference>
<dbReference type="Gene3D" id="1.10.1380.10">
    <property type="entry name" value="Neutral endopeptidase , domain2"/>
    <property type="match status" value="1"/>
</dbReference>
<evidence type="ECO:0000256" key="4">
    <source>
        <dbReference type="ARBA" id="ARBA00022723"/>
    </source>
</evidence>
<dbReference type="InterPro" id="IPR018497">
    <property type="entry name" value="Peptidase_M13_C"/>
</dbReference>
<evidence type="ECO:0000313" key="12">
    <source>
        <dbReference type="Proteomes" id="UP000198598"/>
    </source>
</evidence>
<keyword evidence="5" id="KW-0378">Hydrolase</keyword>
<dbReference type="SUPFAM" id="SSF55486">
    <property type="entry name" value="Metalloproteases ('zincins'), catalytic domain"/>
    <property type="match status" value="1"/>
</dbReference>
<dbReference type="Pfam" id="PF01431">
    <property type="entry name" value="Peptidase_M13"/>
    <property type="match status" value="1"/>
</dbReference>
<organism evidence="11 12">
    <name type="scientific">Spirosoma endophyticum</name>
    <dbReference type="NCBI Taxonomy" id="662367"/>
    <lineage>
        <taxon>Bacteria</taxon>
        <taxon>Pseudomonadati</taxon>
        <taxon>Bacteroidota</taxon>
        <taxon>Cytophagia</taxon>
        <taxon>Cytophagales</taxon>
        <taxon>Cytophagaceae</taxon>
        <taxon>Spirosoma</taxon>
    </lineage>
</organism>
<dbReference type="Proteomes" id="UP000198598">
    <property type="component" value="Unassembled WGS sequence"/>
</dbReference>
<evidence type="ECO:0000256" key="3">
    <source>
        <dbReference type="ARBA" id="ARBA00022670"/>
    </source>
</evidence>
<dbReference type="InterPro" id="IPR008753">
    <property type="entry name" value="Peptidase_M13_N"/>
</dbReference>